<dbReference type="SUPFAM" id="SSF47090">
    <property type="entry name" value="PGBD-like"/>
    <property type="match status" value="1"/>
</dbReference>
<feature type="signal peptide" evidence="1">
    <location>
        <begin position="1"/>
        <end position="31"/>
    </location>
</feature>
<evidence type="ECO:0000313" key="4">
    <source>
        <dbReference type="Proteomes" id="UP001589887"/>
    </source>
</evidence>
<evidence type="ECO:0000313" key="3">
    <source>
        <dbReference type="EMBL" id="MFC0842708.1"/>
    </source>
</evidence>
<keyword evidence="1" id="KW-0732">Signal</keyword>
<dbReference type="InterPro" id="IPR002477">
    <property type="entry name" value="Peptidoglycan-bd-like"/>
</dbReference>
<reference evidence="3 4" key="1">
    <citation type="submission" date="2024-09" db="EMBL/GenBank/DDBJ databases">
        <authorList>
            <person name="Sun Q."/>
            <person name="Mori K."/>
        </authorList>
    </citation>
    <scope>NUCLEOTIDE SEQUENCE [LARGE SCALE GENOMIC DNA]</scope>
    <source>
        <strain evidence="3 4">JCM 4557</strain>
    </source>
</reference>
<gene>
    <name evidence="3" type="ORF">ACFH04_03010</name>
</gene>
<dbReference type="RefSeq" id="WP_394316536.1">
    <property type="nucleotide sequence ID" value="NZ_JBHMQV010000001.1"/>
</dbReference>
<proteinExistence type="predicted"/>
<name>A0ABV6TBA3_9ACTN</name>
<dbReference type="InterPro" id="IPR036365">
    <property type="entry name" value="PGBD-like_sf"/>
</dbReference>
<keyword evidence="4" id="KW-1185">Reference proteome</keyword>
<accession>A0ABV6TBA3</accession>
<dbReference type="EMBL" id="JBHMQV010000001">
    <property type="protein sequence ID" value="MFC0842708.1"/>
    <property type="molecule type" value="Genomic_DNA"/>
</dbReference>
<evidence type="ECO:0000259" key="2">
    <source>
        <dbReference type="Pfam" id="PF01471"/>
    </source>
</evidence>
<feature type="chain" id="PRO_5046673038" evidence="1">
    <location>
        <begin position="32"/>
        <end position="125"/>
    </location>
</feature>
<dbReference type="Proteomes" id="UP001589887">
    <property type="component" value="Unassembled WGS sequence"/>
</dbReference>
<organism evidence="3 4">
    <name type="scientific">Streptomyces noboritoensis</name>
    <dbReference type="NCBI Taxonomy" id="67337"/>
    <lineage>
        <taxon>Bacteria</taxon>
        <taxon>Bacillati</taxon>
        <taxon>Actinomycetota</taxon>
        <taxon>Actinomycetes</taxon>
        <taxon>Kitasatosporales</taxon>
        <taxon>Streptomycetaceae</taxon>
        <taxon>Streptomyces</taxon>
    </lineage>
</organism>
<feature type="domain" description="Peptidoglycan binding-like" evidence="2">
    <location>
        <begin position="65"/>
        <end position="106"/>
    </location>
</feature>
<comment type="caution">
    <text evidence="3">The sequence shown here is derived from an EMBL/GenBank/DDBJ whole genome shotgun (WGS) entry which is preliminary data.</text>
</comment>
<dbReference type="InterPro" id="IPR036366">
    <property type="entry name" value="PGBDSf"/>
</dbReference>
<protein>
    <submittedName>
        <fullName evidence="3">Peptidoglycan-binding protein</fullName>
    </submittedName>
</protein>
<dbReference type="Gene3D" id="1.10.101.10">
    <property type="entry name" value="PGBD-like superfamily/PGBD"/>
    <property type="match status" value="1"/>
</dbReference>
<dbReference type="Pfam" id="PF01471">
    <property type="entry name" value="PG_binding_1"/>
    <property type="match status" value="1"/>
</dbReference>
<evidence type="ECO:0000256" key="1">
    <source>
        <dbReference type="SAM" id="SignalP"/>
    </source>
</evidence>
<sequence length="125" mass="12958">MSSISLKRRGAFLFATASLVTVGALGGTAQAVPNSGSLWVGYGKANAYNSVLCVQKLSNSLHYQTGYHVVDEDGSFGGDTNGAVLALQKWAGLPQDGIVGPKTGDAIVTATKDAYGCYSYLPTIH</sequence>